<evidence type="ECO:0000313" key="2">
    <source>
        <dbReference type="Proteomes" id="UP000789702"/>
    </source>
</evidence>
<evidence type="ECO:0000313" key="1">
    <source>
        <dbReference type="EMBL" id="CAG8663383.1"/>
    </source>
</evidence>
<keyword evidence="2" id="KW-1185">Reference proteome</keyword>
<dbReference type="Proteomes" id="UP000789702">
    <property type="component" value="Unassembled WGS sequence"/>
</dbReference>
<dbReference type="EMBL" id="CAJVPU010018043">
    <property type="protein sequence ID" value="CAG8663383.1"/>
    <property type="molecule type" value="Genomic_DNA"/>
</dbReference>
<reference evidence="1" key="1">
    <citation type="submission" date="2021-06" db="EMBL/GenBank/DDBJ databases">
        <authorList>
            <person name="Kallberg Y."/>
            <person name="Tangrot J."/>
            <person name="Rosling A."/>
        </authorList>
    </citation>
    <scope>NUCLEOTIDE SEQUENCE</scope>
    <source>
        <strain evidence="1">IL203A</strain>
    </source>
</reference>
<comment type="caution">
    <text evidence="1">The sequence shown here is derived from an EMBL/GenBank/DDBJ whole genome shotgun (WGS) entry which is preliminary data.</text>
</comment>
<gene>
    <name evidence="1" type="ORF">DHETER_LOCUS9856</name>
</gene>
<sequence length="40" mass="4695">APPSPIEKYLAQQNLKKECRKNRKQQRMTAEKEVHPPPPK</sequence>
<feature type="non-terminal residue" evidence="1">
    <location>
        <position position="1"/>
    </location>
</feature>
<protein>
    <submittedName>
        <fullName evidence="1">6673_t:CDS:1</fullName>
    </submittedName>
</protein>
<accession>A0ACA9NKL0</accession>
<proteinExistence type="predicted"/>
<name>A0ACA9NKL0_9GLOM</name>
<organism evidence="1 2">
    <name type="scientific">Dentiscutata heterogama</name>
    <dbReference type="NCBI Taxonomy" id="1316150"/>
    <lineage>
        <taxon>Eukaryota</taxon>
        <taxon>Fungi</taxon>
        <taxon>Fungi incertae sedis</taxon>
        <taxon>Mucoromycota</taxon>
        <taxon>Glomeromycotina</taxon>
        <taxon>Glomeromycetes</taxon>
        <taxon>Diversisporales</taxon>
        <taxon>Gigasporaceae</taxon>
        <taxon>Dentiscutata</taxon>
    </lineage>
</organism>